<evidence type="ECO:0000313" key="8">
    <source>
        <dbReference type="Proteomes" id="UP000593994"/>
    </source>
</evidence>
<dbReference type="Proteomes" id="UP000593994">
    <property type="component" value="Chromosome"/>
</dbReference>
<dbReference type="PANTHER" id="PTHR10849:SF35">
    <property type="entry name" value="FORMATE HYDROGENLYASE SUBUNIT 6-RELATED"/>
    <property type="match status" value="1"/>
</dbReference>
<dbReference type="InterPro" id="IPR017896">
    <property type="entry name" value="4Fe4S_Fe-S-bd"/>
</dbReference>
<dbReference type="SUPFAM" id="SSF54862">
    <property type="entry name" value="4Fe-4S ferredoxins"/>
    <property type="match status" value="1"/>
</dbReference>
<keyword evidence="5" id="KW-0411">Iron-sulfur</keyword>
<feature type="domain" description="4Fe-4S ferredoxin-type" evidence="6">
    <location>
        <begin position="76"/>
        <end position="107"/>
    </location>
</feature>
<dbReference type="PANTHER" id="PTHR10849">
    <property type="entry name" value="NADH DEHYDROGENASE UBIQUINONE IRON-SULFUR PROTEIN 8, MITOCHONDRIAL"/>
    <property type="match status" value="1"/>
</dbReference>
<dbReference type="AlphaFoldDB" id="A0A7S7LXY8"/>
<sequence length="135" mass="15832">MFTSSINALKNLFKKPQTIDYPLRPIKKDEKYRGLIEYCEKDCIYCLKCEKICPPGAILFVPVDNPPHNEKNKKSLKYYYNPHLCIYCTECERACPKPDEALWQSNKKPPIGIKSDRVNDEWFELEKLKKGNSEI</sequence>
<dbReference type="EMBL" id="CP054492">
    <property type="protein sequence ID" value="QOY52923.1"/>
    <property type="molecule type" value="Genomic_DNA"/>
</dbReference>
<accession>A0A7S7LXY8</accession>
<dbReference type="GO" id="GO:0051539">
    <property type="term" value="F:4 iron, 4 sulfur cluster binding"/>
    <property type="evidence" value="ECO:0007669"/>
    <property type="project" value="UniProtKB-KW"/>
</dbReference>
<dbReference type="PROSITE" id="PS51379">
    <property type="entry name" value="4FE4S_FER_2"/>
    <property type="match status" value="2"/>
</dbReference>
<keyword evidence="8" id="KW-1185">Reference proteome</keyword>
<keyword evidence="4" id="KW-0408">Iron</keyword>
<evidence type="ECO:0000256" key="3">
    <source>
        <dbReference type="ARBA" id="ARBA00022737"/>
    </source>
</evidence>
<gene>
    <name evidence="7" type="ORF">HUE88_04345</name>
</gene>
<dbReference type="KEGG" id="sbal:HUE88_04345"/>
<evidence type="ECO:0000256" key="5">
    <source>
        <dbReference type="ARBA" id="ARBA00023014"/>
    </source>
</evidence>
<evidence type="ECO:0000256" key="4">
    <source>
        <dbReference type="ARBA" id="ARBA00023004"/>
    </source>
</evidence>
<keyword evidence="2" id="KW-0479">Metal-binding</keyword>
<keyword evidence="1" id="KW-0004">4Fe-4S</keyword>
<evidence type="ECO:0000313" key="7">
    <source>
        <dbReference type="EMBL" id="QOY52923.1"/>
    </source>
</evidence>
<name>A0A7S7LXY8_9BACT</name>
<evidence type="ECO:0000256" key="2">
    <source>
        <dbReference type="ARBA" id="ARBA00022723"/>
    </source>
</evidence>
<dbReference type="GO" id="GO:0046872">
    <property type="term" value="F:metal ion binding"/>
    <property type="evidence" value="ECO:0007669"/>
    <property type="project" value="UniProtKB-KW"/>
</dbReference>
<proteinExistence type="predicted"/>
<dbReference type="PROSITE" id="PS00198">
    <property type="entry name" value="4FE4S_FER_1"/>
    <property type="match status" value="1"/>
</dbReference>
<organism evidence="7 8">
    <name type="scientific">Candidatus Sulfurimonas baltica</name>
    <dbReference type="NCBI Taxonomy" id="2740404"/>
    <lineage>
        <taxon>Bacteria</taxon>
        <taxon>Pseudomonadati</taxon>
        <taxon>Campylobacterota</taxon>
        <taxon>Epsilonproteobacteria</taxon>
        <taxon>Campylobacterales</taxon>
        <taxon>Sulfurimonadaceae</taxon>
        <taxon>Sulfurimonas</taxon>
    </lineage>
</organism>
<dbReference type="GO" id="GO:0009060">
    <property type="term" value="P:aerobic respiration"/>
    <property type="evidence" value="ECO:0007669"/>
    <property type="project" value="TreeGrafter"/>
</dbReference>
<keyword evidence="3" id="KW-0677">Repeat</keyword>
<evidence type="ECO:0000256" key="1">
    <source>
        <dbReference type="ARBA" id="ARBA00022485"/>
    </source>
</evidence>
<feature type="domain" description="4Fe-4S ferredoxin-type" evidence="6">
    <location>
        <begin position="32"/>
        <end position="63"/>
    </location>
</feature>
<dbReference type="Pfam" id="PF12838">
    <property type="entry name" value="Fer4_7"/>
    <property type="match status" value="1"/>
</dbReference>
<dbReference type="InterPro" id="IPR017900">
    <property type="entry name" value="4Fe4S_Fe_S_CS"/>
</dbReference>
<dbReference type="GO" id="GO:0016020">
    <property type="term" value="C:membrane"/>
    <property type="evidence" value="ECO:0007669"/>
    <property type="project" value="InterPro"/>
</dbReference>
<dbReference type="InterPro" id="IPR010226">
    <property type="entry name" value="NADH_quinone_OxRdtase_chainI"/>
</dbReference>
<evidence type="ECO:0000259" key="6">
    <source>
        <dbReference type="PROSITE" id="PS51379"/>
    </source>
</evidence>
<dbReference type="GO" id="GO:0003954">
    <property type="term" value="F:NADH dehydrogenase activity"/>
    <property type="evidence" value="ECO:0007669"/>
    <property type="project" value="TreeGrafter"/>
</dbReference>
<reference evidence="7 8" key="1">
    <citation type="submission" date="2020-05" db="EMBL/GenBank/DDBJ databases">
        <title>Sulfurimonas marisnigri, sp. nov., and Sulfurimonas baltica, sp. nov., manganese oxide reducing chemolithoautotrophs of the class Epsilonproteobacteria isolated from the pelagic redoxclines of the Black and Baltic Seas and emended description of the genus Sulfurimonas.</title>
        <authorList>
            <person name="Henkel J.V."/>
            <person name="Laudan C."/>
            <person name="Werner J."/>
            <person name="Neu T."/>
            <person name="Plewe S."/>
            <person name="Sproer C."/>
            <person name="Bunk B."/>
            <person name="Schulz-Vogt H.N."/>
        </authorList>
    </citation>
    <scope>NUCLEOTIDE SEQUENCE [LARGE SCALE GENOMIC DNA]</scope>
    <source>
        <strain evidence="7 8">GD2</strain>
    </source>
</reference>
<dbReference type="Gene3D" id="3.30.70.3270">
    <property type="match status" value="1"/>
</dbReference>
<dbReference type="RefSeq" id="WP_194371428.1">
    <property type="nucleotide sequence ID" value="NZ_CP054492.1"/>
</dbReference>
<protein>
    <submittedName>
        <fullName evidence="7">4Fe-4S dicluster domain-containing protein</fullName>
    </submittedName>
</protein>